<proteinExistence type="inferred from homology"/>
<dbReference type="SUPFAM" id="SSF58022">
    <property type="entry name" value="XRCC4, C-terminal oligomerization domain"/>
    <property type="match status" value="1"/>
</dbReference>
<evidence type="ECO:0000313" key="6">
    <source>
        <dbReference type="EMBL" id="KAA0196991.1"/>
    </source>
</evidence>
<dbReference type="GO" id="GO:0006303">
    <property type="term" value="P:double-strand break repair via nonhomologous end joining"/>
    <property type="evidence" value="ECO:0007669"/>
    <property type="project" value="UniProtKB-ARBA"/>
</dbReference>
<dbReference type="Proteomes" id="UP000728185">
    <property type="component" value="Unassembled WGS sequence"/>
</dbReference>
<dbReference type="InterPro" id="IPR038051">
    <property type="entry name" value="XRCC4-like_N_sf"/>
</dbReference>
<organism evidence="6 7">
    <name type="scientific">Fasciolopsis buskii</name>
    <dbReference type="NCBI Taxonomy" id="27845"/>
    <lineage>
        <taxon>Eukaryota</taxon>
        <taxon>Metazoa</taxon>
        <taxon>Spiralia</taxon>
        <taxon>Lophotrochozoa</taxon>
        <taxon>Platyhelminthes</taxon>
        <taxon>Trematoda</taxon>
        <taxon>Digenea</taxon>
        <taxon>Plagiorchiida</taxon>
        <taxon>Echinostomata</taxon>
        <taxon>Echinostomatoidea</taxon>
        <taxon>Fasciolidae</taxon>
        <taxon>Fasciolopsis</taxon>
    </lineage>
</organism>
<reference evidence="6" key="1">
    <citation type="submission" date="2019-05" db="EMBL/GenBank/DDBJ databases">
        <title>Annotation for the trematode Fasciolopsis buski.</title>
        <authorList>
            <person name="Choi Y.-J."/>
        </authorList>
    </citation>
    <scope>NUCLEOTIDE SEQUENCE</scope>
    <source>
        <strain evidence="6">HT</strain>
        <tissue evidence="6">Whole worm</tissue>
    </source>
</reference>
<protein>
    <recommendedName>
        <fullName evidence="8">DNA repair protein XRCC4</fullName>
    </recommendedName>
</protein>
<evidence type="ECO:0000313" key="7">
    <source>
        <dbReference type="Proteomes" id="UP000728185"/>
    </source>
</evidence>
<dbReference type="PANTHER" id="PTHR28559">
    <property type="entry name" value="DNA REPAIR PROTEIN XRCC4"/>
    <property type="match status" value="1"/>
</dbReference>
<dbReference type="OrthoDB" id="8064436at2759"/>
<dbReference type="AlphaFoldDB" id="A0A8E0RZ93"/>
<name>A0A8E0RZ93_9TREM</name>
<gene>
    <name evidence="6" type="ORF">FBUS_03882</name>
</gene>
<dbReference type="Gene3D" id="1.20.5.370">
    <property type="match status" value="1"/>
</dbReference>
<evidence type="ECO:0008006" key="8">
    <source>
        <dbReference type="Google" id="ProtNLM"/>
    </source>
</evidence>
<keyword evidence="5" id="KW-0539">Nucleus</keyword>
<dbReference type="PANTHER" id="PTHR28559:SF1">
    <property type="entry name" value="DNA REPAIR PROTEIN XRCC4"/>
    <property type="match status" value="1"/>
</dbReference>
<keyword evidence="4" id="KW-0234">DNA repair</keyword>
<keyword evidence="3" id="KW-0227">DNA damage</keyword>
<evidence type="ECO:0000256" key="1">
    <source>
        <dbReference type="ARBA" id="ARBA00004123"/>
    </source>
</evidence>
<comment type="subcellular location">
    <subcellularLocation>
        <location evidence="1">Nucleus</location>
    </subcellularLocation>
</comment>
<dbReference type="EMBL" id="LUCM01002690">
    <property type="protein sequence ID" value="KAA0196991.1"/>
    <property type="molecule type" value="Genomic_DNA"/>
</dbReference>
<accession>A0A8E0RZ93</accession>
<evidence type="ECO:0000256" key="3">
    <source>
        <dbReference type="ARBA" id="ARBA00022763"/>
    </source>
</evidence>
<evidence type="ECO:0000256" key="4">
    <source>
        <dbReference type="ARBA" id="ARBA00023204"/>
    </source>
</evidence>
<keyword evidence="7" id="KW-1185">Reference proteome</keyword>
<dbReference type="GO" id="GO:0005958">
    <property type="term" value="C:DNA-dependent protein kinase-DNA ligase 4 complex"/>
    <property type="evidence" value="ECO:0007669"/>
    <property type="project" value="TreeGrafter"/>
</dbReference>
<dbReference type="GO" id="GO:0003677">
    <property type="term" value="F:DNA binding"/>
    <property type="evidence" value="ECO:0007669"/>
    <property type="project" value="InterPro"/>
</dbReference>
<dbReference type="GO" id="GO:0032807">
    <property type="term" value="C:DNA ligase IV complex"/>
    <property type="evidence" value="ECO:0007669"/>
    <property type="project" value="TreeGrafter"/>
</dbReference>
<dbReference type="Gene3D" id="2.170.210.10">
    <property type="entry name" value="DNA double-strand break repair and VJ recombination XRCC4, N-terminal"/>
    <property type="match status" value="1"/>
</dbReference>
<dbReference type="GO" id="GO:0006310">
    <property type="term" value="P:DNA recombination"/>
    <property type="evidence" value="ECO:0007669"/>
    <property type="project" value="InterPro"/>
</dbReference>
<dbReference type="GO" id="GO:0010165">
    <property type="term" value="P:response to X-ray"/>
    <property type="evidence" value="ECO:0007669"/>
    <property type="project" value="TreeGrafter"/>
</dbReference>
<sequence length="294" mass="33009">MGIRIGYRQIDEFLIVCLYSSSKLTVFAHKSKWWQAIVDEPELDTLAGHAKSTLDQFVNKLFDALANSEEKAFAVREESSGSIKLIWSKEAKKGLQLNFGSFILHPVDANDSSGSKALDQLLSNILGQWGSFQSRCKDLELDNKRLHELGSEAVEKYEKLISDLQDRESAILNTCAKLLNEKKRKISSLMISFESTKTELDSEPLEKLVSEVATCSDQPSSPPRTLVNPSVELDDLGEYLVDEEGDEDDLLPKVRKTHNLSSARQPRSVRASSSSSRSVIILTCVRFFQVYIYL</sequence>
<evidence type="ECO:0000256" key="5">
    <source>
        <dbReference type="ARBA" id="ARBA00023242"/>
    </source>
</evidence>
<evidence type="ECO:0000256" key="2">
    <source>
        <dbReference type="ARBA" id="ARBA00008447"/>
    </source>
</evidence>
<comment type="caution">
    <text evidence="6">The sequence shown here is derived from an EMBL/GenBank/DDBJ whole genome shotgun (WGS) entry which is preliminary data.</text>
</comment>
<dbReference type="InterPro" id="IPR010585">
    <property type="entry name" value="DNA_repair_prot_XRCC4"/>
</dbReference>
<comment type="similarity">
    <text evidence="2">Belongs to the paramyosin family.</text>
</comment>
<dbReference type="InterPro" id="IPR014751">
    <property type="entry name" value="XRCC4-like_C"/>
</dbReference>